<dbReference type="InterPro" id="IPR037899">
    <property type="entry name" value="SNX25_PX"/>
</dbReference>
<feature type="transmembrane region" description="Helical" evidence="3">
    <location>
        <begin position="33"/>
        <end position="53"/>
    </location>
</feature>
<evidence type="ECO:0000256" key="3">
    <source>
        <dbReference type="SAM" id="Phobius"/>
    </source>
</evidence>
<dbReference type="Pfam" id="PF02194">
    <property type="entry name" value="PXA"/>
    <property type="match status" value="1"/>
</dbReference>
<name>A0A921ZQR2_MANSE</name>
<keyword evidence="8" id="KW-1185">Reference proteome</keyword>
<feature type="domain" description="RGS" evidence="4">
    <location>
        <begin position="543"/>
        <end position="599"/>
    </location>
</feature>
<dbReference type="Pfam" id="PF08628">
    <property type="entry name" value="Nexin_C"/>
    <property type="match status" value="1"/>
</dbReference>
<evidence type="ECO:0000259" key="5">
    <source>
        <dbReference type="PROSITE" id="PS50195"/>
    </source>
</evidence>
<dbReference type="Pfam" id="PF00787">
    <property type="entry name" value="PX"/>
    <property type="match status" value="1"/>
</dbReference>
<dbReference type="PROSITE" id="PS50195">
    <property type="entry name" value="PX"/>
    <property type="match status" value="1"/>
</dbReference>
<dbReference type="GO" id="GO:0035091">
    <property type="term" value="F:phosphatidylinositol binding"/>
    <property type="evidence" value="ECO:0007669"/>
    <property type="project" value="InterPro"/>
</dbReference>
<reference evidence="7" key="1">
    <citation type="journal article" date="2016" name="Insect Biochem. Mol. Biol.">
        <title>Multifaceted biological insights from a draft genome sequence of the tobacco hornworm moth, Manduca sexta.</title>
        <authorList>
            <person name="Kanost M.R."/>
            <person name="Arrese E.L."/>
            <person name="Cao X."/>
            <person name="Chen Y.R."/>
            <person name="Chellapilla S."/>
            <person name="Goldsmith M.R."/>
            <person name="Grosse-Wilde E."/>
            <person name="Heckel D.G."/>
            <person name="Herndon N."/>
            <person name="Jiang H."/>
            <person name="Papanicolaou A."/>
            <person name="Qu J."/>
            <person name="Soulages J.L."/>
            <person name="Vogel H."/>
            <person name="Walters J."/>
            <person name="Waterhouse R.M."/>
            <person name="Ahn S.J."/>
            <person name="Almeida F.C."/>
            <person name="An C."/>
            <person name="Aqrawi P."/>
            <person name="Bretschneider A."/>
            <person name="Bryant W.B."/>
            <person name="Bucks S."/>
            <person name="Chao H."/>
            <person name="Chevignon G."/>
            <person name="Christen J.M."/>
            <person name="Clarke D.F."/>
            <person name="Dittmer N.T."/>
            <person name="Ferguson L.C.F."/>
            <person name="Garavelou S."/>
            <person name="Gordon K.H.J."/>
            <person name="Gunaratna R.T."/>
            <person name="Han Y."/>
            <person name="Hauser F."/>
            <person name="He Y."/>
            <person name="Heidel-Fischer H."/>
            <person name="Hirsh A."/>
            <person name="Hu Y."/>
            <person name="Jiang H."/>
            <person name="Kalra D."/>
            <person name="Klinner C."/>
            <person name="Konig C."/>
            <person name="Kovar C."/>
            <person name="Kroll A.R."/>
            <person name="Kuwar S.S."/>
            <person name="Lee S.L."/>
            <person name="Lehman R."/>
            <person name="Li K."/>
            <person name="Li Z."/>
            <person name="Liang H."/>
            <person name="Lovelace S."/>
            <person name="Lu Z."/>
            <person name="Mansfield J.H."/>
            <person name="McCulloch K.J."/>
            <person name="Mathew T."/>
            <person name="Morton B."/>
            <person name="Muzny D.M."/>
            <person name="Neunemann D."/>
            <person name="Ongeri F."/>
            <person name="Pauchet Y."/>
            <person name="Pu L.L."/>
            <person name="Pyrousis I."/>
            <person name="Rao X.J."/>
            <person name="Redding A."/>
            <person name="Roesel C."/>
            <person name="Sanchez-Gracia A."/>
            <person name="Schaack S."/>
            <person name="Shukla A."/>
            <person name="Tetreau G."/>
            <person name="Wang Y."/>
            <person name="Xiong G.H."/>
            <person name="Traut W."/>
            <person name="Walsh T.K."/>
            <person name="Worley K.C."/>
            <person name="Wu D."/>
            <person name="Wu W."/>
            <person name="Wu Y.Q."/>
            <person name="Zhang X."/>
            <person name="Zou Z."/>
            <person name="Zucker H."/>
            <person name="Briscoe A.D."/>
            <person name="Burmester T."/>
            <person name="Clem R.J."/>
            <person name="Feyereisen R."/>
            <person name="Grimmelikhuijzen C.J.P."/>
            <person name="Hamodrakas S.J."/>
            <person name="Hansson B.S."/>
            <person name="Huguet E."/>
            <person name="Jermiin L.S."/>
            <person name="Lan Q."/>
            <person name="Lehman H.K."/>
            <person name="Lorenzen M."/>
            <person name="Merzendorfer H."/>
            <person name="Michalopoulos I."/>
            <person name="Morton D.B."/>
            <person name="Muthukrishnan S."/>
            <person name="Oakeshott J.G."/>
            <person name="Palmer W."/>
            <person name="Park Y."/>
            <person name="Passarelli A.L."/>
            <person name="Rozas J."/>
            <person name="Schwartz L.M."/>
            <person name="Smith W."/>
            <person name="Southgate A."/>
            <person name="Vilcinskas A."/>
            <person name="Vogt R."/>
            <person name="Wang P."/>
            <person name="Werren J."/>
            <person name="Yu X.Q."/>
            <person name="Zhou J.J."/>
            <person name="Brown S.J."/>
            <person name="Scherer S.E."/>
            <person name="Richards S."/>
            <person name="Blissard G.W."/>
        </authorList>
    </citation>
    <scope>NUCLEOTIDE SEQUENCE</scope>
</reference>
<evidence type="ECO:0000256" key="2">
    <source>
        <dbReference type="SAM" id="Coils"/>
    </source>
</evidence>
<dbReference type="InterPro" id="IPR013937">
    <property type="entry name" value="Sorting_nexin_C"/>
</dbReference>
<dbReference type="AlphaFoldDB" id="A0A921ZQR2"/>
<dbReference type="PANTHER" id="PTHR22775:SF48">
    <property type="entry name" value="SORTING NEXIN-25"/>
    <property type="match status" value="1"/>
</dbReference>
<dbReference type="Proteomes" id="UP000791440">
    <property type="component" value="Unassembled WGS sequence"/>
</dbReference>
<evidence type="ECO:0000313" key="7">
    <source>
        <dbReference type="EMBL" id="KAG6462507.1"/>
    </source>
</evidence>
<dbReference type="CDD" id="cd06878">
    <property type="entry name" value="PX_SNX25"/>
    <property type="match status" value="1"/>
</dbReference>
<keyword evidence="3" id="KW-1133">Transmembrane helix</keyword>
<accession>A0A921ZQR2</accession>
<dbReference type="EMBL" id="JH668854">
    <property type="protein sequence ID" value="KAG6462507.1"/>
    <property type="molecule type" value="Genomic_DNA"/>
</dbReference>
<feature type="transmembrane region" description="Helical" evidence="3">
    <location>
        <begin position="59"/>
        <end position="79"/>
    </location>
</feature>
<dbReference type="PROSITE" id="PS51207">
    <property type="entry name" value="PXA"/>
    <property type="match status" value="1"/>
</dbReference>
<comment type="caution">
    <text evidence="7">The sequence shown here is derived from an EMBL/GenBank/DDBJ whole genome shotgun (WGS) entry which is preliminary data.</text>
</comment>
<keyword evidence="2" id="KW-0175">Coiled coil</keyword>
<keyword evidence="3" id="KW-0472">Membrane</keyword>
<feature type="domain" description="PX" evidence="5">
    <location>
        <begin position="676"/>
        <end position="803"/>
    </location>
</feature>
<dbReference type="PANTHER" id="PTHR22775">
    <property type="entry name" value="SORTING NEXIN"/>
    <property type="match status" value="1"/>
</dbReference>
<evidence type="ECO:0000313" key="8">
    <source>
        <dbReference type="Proteomes" id="UP000791440"/>
    </source>
</evidence>
<dbReference type="InterPro" id="IPR003114">
    <property type="entry name" value="Phox_assoc"/>
</dbReference>
<sequence length="1032" mass="118144">MRLSSGCKIARVSTHVTPAMPPPTTRINIERSIMYKWILICAAPIVLVLLWSFPIIWCLIYLLLLGIFIVIAVFVLTLWGHVALSSPHQTSIFLLDKVDKEVRQLEDTLKEDHTTWPFSTKKSHLPVIFGRTVDSQLQLLIDYILRDFLTRWLKELSHKPDPVVDKFKEHVWGAIQNLHERLLRVDAEKLLANDMVMKITQHFERIRIARSCALELNQAPVFALAPHLITFETEQHYLRQISELVIMFLMPRCYSLAPASHLMREILACKILQPAIDLVTEPDYINQKIIQYLEAQKEVDAMHVRTHEYAKTFEDYIRLINSCNNVDTLKRLRYDIVTQIMQATTLQNVKRAKGVDIDAIEKSNTQHNVSRQQIADAKKLQRYINQLTIAKAECETALRKLGWDGAFPTVESNNFTTAQSDGKCDRSEISRNVFGENVLARVGGFLDFRGRVETQSKKYDIVTQIMQATTLQNVKRAKGVDIDAIEKSNTQHNVSRQQIADAKKLQRYINQLTIAKAECETALRKLGWDGAFPTVESNSKTLPLHKVMESVTGRRYLAMFLEKMCSQGLVGFWTSVEELRHSPRNRQLSNESVSSAESVGGALHLTEHSTYARRKLDQLQERHNNKIQALAALRASLKPESPALAMLANEVEKLASEQMRLEAHLARTDTWADHLGRWRATVHSAEVIDESKPPQFVIVVHMAEQENARNEDKPEQITTGWVLLRTLNEFQELHRKLRPMCSELKNLELPSNSFKFLFGKNDKNSLEKAKILIQKYLEFVLEDDRLNQSEALYTFLNPSSEYLKQGDLPKKNKFSFSTLFKSTSSEATNRSSQEREAFAHLSADEDEISLYLDGNGGDATNKAITNSMRGAGVMAEERDSIAEPLYALLSEVFDMRGVFRWLRKTLVTFVQITYGRTINRQIKETISWLFSEQMLHYYIGVVLKSWWPGGVLSESTSNRNFQDKEHTRTLARAQVSEAVCEALSSLLGAQTAARGAHKLFLTLQNTTHNKQLFYELFELVLLEVFPELKRYQ</sequence>
<dbReference type="InterPro" id="IPR016137">
    <property type="entry name" value="RGS"/>
</dbReference>
<proteinExistence type="inferred from homology"/>
<dbReference type="EMBL" id="JH668854">
    <property type="protein sequence ID" value="KAG6462506.1"/>
    <property type="molecule type" value="Genomic_DNA"/>
</dbReference>
<evidence type="ECO:0008006" key="9">
    <source>
        <dbReference type="Google" id="ProtNLM"/>
    </source>
</evidence>
<feature type="coiled-coil region" evidence="2">
    <location>
        <begin position="616"/>
        <end position="664"/>
    </location>
</feature>
<reference evidence="7" key="2">
    <citation type="submission" date="2020-12" db="EMBL/GenBank/DDBJ databases">
        <authorList>
            <person name="Kanost M."/>
        </authorList>
    </citation>
    <scope>NUCLEOTIDE SEQUENCE</scope>
</reference>
<dbReference type="SMART" id="SM00312">
    <property type="entry name" value="PX"/>
    <property type="match status" value="1"/>
</dbReference>
<organism evidence="7 8">
    <name type="scientific">Manduca sexta</name>
    <name type="common">Tobacco hawkmoth</name>
    <name type="synonym">Tobacco hornworm</name>
    <dbReference type="NCBI Taxonomy" id="7130"/>
    <lineage>
        <taxon>Eukaryota</taxon>
        <taxon>Metazoa</taxon>
        <taxon>Ecdysozoa</taxon>
        <taxon>Arthropoda</taxon>
        <taxon>Hexapoda</taxon>
        <taxon>Insecta</taxon>
        <taxon>Pterygota</taxon>
        <taxon>Neoptera</taxon>
        <taxon>Endopterygota</taxon>
        <taxon>Lepidoptera</taxon>
        <taxon>Glossata</taxon>
        <taxon>Ditrysia</taxon>
        <taxon>Bombycoidea</taxon>
        <taxon>Sphingidae</taxon>
        <taxon>Sphinginae</taxon>
        <taxon>Sphingini</taxon>
        <taxon>Manduca</taxon>
    </lineage>
</organism>
<protein>
    <recommendedName>
        <fullName evidence="9">Sorting nexin-25</fullName>
    </recommendedName>
</protein>
<gene>
    <name evidence="7" type="ORF">O3G_MSEX013307</name>
</gene>
<dbReference type="SMART" id="SM00313">
    <property type="entry name" value="PXA"/>
    <property type="match status" value="1"/>
</dbReference>
<comment type="similarity">
    <text evidence="1">Belongs to the sorting nexin family.</text>
</comment>
<evidence type="ECO:0000256" key="1">
    <source>
        <dbReference type="ARBA" id="ARBA00010883"/>
    </source>
</evidence>
<keyword evidence="3" id="KW-0812">Transmembrane</keyword>
<dbReference type="PROSITE" id="PS50132">
    <property type="entry name" value="RGS"/>
    <property type="match status" value="1"/>
</dbReference>
<feature type="domain" description="PXA" evidence="6">
    <location>
        <begin position="130"/>
        <end position="297"/>
    </location>
</feature>
<evidence type="ECO:0000259" key="4">
    <source>
        <dbReference type="PROSITE" id="PS50132"/>
    </source>
</evidence>
<evidence type="ECO:0000259" key="6">
    <source>
        <dbReference type="PROSITE" id="PS51207"/>
    </source>
</evidence>
<dbReference type="InterPro" id="IPR001683">
    <property type="entry name" value="PX_dom"/>
</dbReference>